<dbReference type="EMBL" id="BK059122">
    <property type="protein sequence ID" value="DAE32412.1"/>
    <property type="molecule type" value="Genomic_DNA"/>
</dbReference>
<name>A0A8S5RN23_9VIRU</name>
<feature type="compositionally biased region" description="Basic and acidic residues" evidence="1">
    <location>
        <begin position="8"/>
        <end position="18"/>
    </location>
</feature>
<reference evidence="2" key="1">
    <citation type="journal article" date="2021" name="Proc. Natl. Acad. Sci. U.S.A.">
        <title>A Catalog of Tens of Thousands of Viruses from Human Metagenomes Reveals Hidden Associations with Chronic Diseases.</title>
        <authorList>
            <person name="Tisza M.J."/>
            <person name="Buck C.B."/>
        </authorList>
    </citation>
    <scope>NUCLEOTIDE SEQUENCE</scope>
    <source>
        <strain evidence="2">CtQiC1</strain>
    </source>
</reference>
<feature type="region of interest" description="Disordered" evidence="1">
    <location>
        <begin position="1"/>
        <end position="32"/>
    </location>
</feature>
<proteinExistence type="predicted"/>
<evidence type="ECO:0000313" key="2">
    <source>
        <dbReference type="EMBL" id="DAE32412.1"/>
    </source>
</evidence>
<sequence>MPINKGNDLAHTRTERAPPRAGIRFATKASPR</sequence>
<organism evidence="2">
    <name type="scientific">virus sp. ctQiC1</name>
    <dbReference type="NCBI Taxonomy" id="2825817"/>
    <lineage>
        <taxon>Viruses</taxon>
    </lineage>
</organism>
<evidence type="ECO:0000256" key="1">
    <source>
        <dbReference type="SAM" id="MobiDB-lite"/>
    </source>
</evidence>
<protein>
    <submittedName>
        <fullName evidence="2">Uncharacterized protein</fullName>
    </submittedName>
</protein>
<accession>A0A8S5RN23</accession>